<evidence type="ECO:0000256" key="1">
    <source>
        <dbReference type="SAM" id="MobiDB-lite"/>
    </source>
</evidence>
<dbReference type="Proteomes" id="UP000526734">
    <property type="component" value="Unassembled WGS sequence"/>
</dbReference>
<feature type="compositionally biased region" description="Pro residues" evidence="1">
    <location>
        <begin position="229"/>
        <end position="249"/>
    </location>
</feature>
<feature type="signal peptide" evidence="2">
    <location>
        <begin position="1"/>
        <end position="31"/>
    </location>
</feature>
<keyword evidence="2" id="KW-0732">Signal</keyword>
<evidence type="ECO:0000313" key="4">
    <source>
        <dbReference type="Proteomes" id="UP000526734"/>
    </source>
</evidence>
<dbReference type="RefSeq" id="WP_182896924.1">
    <property type="nucleotide sequence ID" value="NZ_JACGZW010000034.1"/>
</dbReference>
<accession>A0A7W3W8E5</accession>
<name>A0A7W3W8E5_9PSEU</name>
<sequence>MRSALLRGRTVAVAVPALALLAAAVAPPALAAEAPAGSAYGASASVSLLPGVLGDKGITVDTGKIAPSSTEGPESAQVVNVPLKGLVTAKAISSSAKQDGSNGPVDAKASIVDAALPVLAPLAGSTPKARVISSECKSTPDGITASSELAGLDLGKIGKIPVSTKPNQKLGIDGVLQVIVNEQIKHSDGSLTVNALHIKLLGGDVTGALGKGDIVLASATCAKVAGNPSTPPTTPPTTQPSKPGTPPAEGPGQVKVVPVGAPETGDGTLAAVTAR</sequence>
<feature type="chain" id="PRO_5031289006" evidence="2">
    <location>
        <begin position="32"/>
        <end position="275"/>
    </location>
</feature>
<evidence type="ECO:0000256" key="2">
    <source>
        <dbReference type="SAM" id="SignalP"/>
    </source>
</evidence>
<reference evidence="3 4" key="1">
    <citation type="submission" date="2020-08" db="EMBL/GenBank/DDBJ databases">
        <title>Amycolatopsis sp. nov. DR6-1 isolated from Dendrobium heterocarpum.</title>
        <authorList>
            <person name="Tedsree N."/>
            <person name="Kuncharoen N."/>
            <person name="Likhitwitayawuid K."/>
            <person name="Tanasupawat S."/>
        </authorList>
    </citation>
    <scope>NUCLEOTIDE SEQUENCE [LARGE SCALE GENOMIC DNA]</scope>
    <source>
        <strain evidence="3 4">DR6-1</strain>
    </source>
</reference>
<protein>
    <submittedName>
        <fullName evidence="3">Uncharacterized protein</fullName>
    </submittedName>
</protein>
<feature type="region of interest" description="Disordered" evidence="1">
    <location>
        <begin position="226"/>
        <end position="275"/>
    </location>
</feature>
<proteinExistence type="predicted"/>
<dbReference type="AlphaFoldDB" id="A0A7W3W8E5"/>
<dbReference type="EMBL" id="JACGZW010000034">
    <property type="protein sequence ID" value="MBB1160312.1"/>
    <property type="molecule type" value="Genomic_DNA"/>
</dbReference>
<dbReference type="NCBIfam" id="NF040603">
    <property type="entry name" value="choice_anch_P"/>
    <property type="match status" value="1"/>
</dbReference>
<evidence type="ECO:0000313" key="3">
    <source>
        <dbReference type="EMBL" id="MBB1160312.1"/>
    </source>
</evidence>
<keyword evidence="4" id="KW-1185">Reference proteome</keyword>
<organism evidence="3 4">
    <name type="scientific">Amycolatopsis dendrobii</name>
    <dbReference type="NCBI Taxonomy" id="2760662"/>
    <lineage>
        <taxon>Bacteria</taxon>
        <taxon>Bacillati</taxon>
        <taxon>Actinomycetota</taxon>
        <taxon>Actinomycetes</taxon>
        <taxon>Pseudonocardiales</taxon>
        <taxon>Pseudonocardiaceae</taxon>
        <taxon>Amycolatopsis</taxon>
    </lineage>
</organism>
<comment type="caution">
    <text evidence="3">The sequence shown here is derived from an EMBL/GenBank/DDBJ whole genome shotgun (WGS) entry which is preliminary data.</text>
</comment>
<gene>
    <name evidence="3" type="ORF">H4281_44810</name>
</gene>